<dbReference type="InterPro" id="IPR020837">
    <property type="entry name" value="Fibrinogen_CS"/>
</dbReference>
<feature type="chain" id="PRO_5012325950" evidence="3">
    <location>
        <begin position="24"/>
        <end position="285"/>
    </location>
</feature>
<keyword evidence="3" id="KW-0732">Signal</keyword>
<dbReference type="VEuPathDB" id="VectorBase:AALFPA_040823"/>
<dbReference type="Gene3D" id="3.90.215.10">
    <property type="entry name" value="Gamma Fibrinogen, chain A, domain 1"/>
    <property type="match status" value="1"/>
</dbReference>
<feature type="domain" description="Fibrinogen C-terminal" evidence="4">
    <location>
        <begin position="67"/>
        <end position="283"/>
    </location>
</feature>
<dbReference type="InterPro" id="IPR014716">
    <property type="entry name" value="Fibrinogen_a/b/g_C_1"/>
</dbReference>
<dbReference type="PROSITE" id="PS00514">
    <property type="entry name" value="FIBRINOGEN_C_1"/>
    <property type="match status" value="1"/>
</dbReference>
<sequence>MRAFETILLILPIICTSAQSGFGYEILVAKFEALEDRILNFEIGLQNNISSFVTELRQLRDLVKTQQNHQQIYESCDKVPSKVSGVYNIQIGPQETKRVFCDQKYDGGGWAVIQRRFDGSVNFYREWAEYKRGFGNMDGGEFWLGLDIIHQLTYSGPHELVVLLEDFEGNSTHAKLERFEVAGEHEAYKVTMAQGFSGTAGDSITGTKSYQFSTFDKDNDIHTTNCAVDYHGAWWYSKCHGSNLNGKYLKGTTTEYATGMVWKTFRGYHYALKSSKMMIRKVGIK</sequence>
<dbReference type="NCBIfam" id="NF040941">
    <property type="entry name" value="GGGWT_bact"/>
    <property type="match status" value="1"/>
</dbReference>
<name>A0A1W7R7J4_AEDAL</name>
<evidence type="ECO:0000259" key="4">
    <source>
        <dbReference type="PROSITE" id="PS51406"/>
    </source>
</evidence>
<dbReference type="VEuPathDB" id="VectorBase:AALC636_022033"/>
<protein>
    <submittedName>
        <fullName evidence="5">Putative aslectin al-1</fullName>
    </submittedName>
</protein>
<dbReference type="SMART" id="SM00186">
    <property type="entry name" value="FBG"/>
    <property type="match status" value="1"/>
</dbReference>
<organism evidence="5">
    <name type="scientific">Aedes albopictus</name>
    <name type="common">Asian tiger mosquito</name>
    <name type="synonym">Stegomyia albopicta</name>
    <dbReference type="NCBI Taxonomy" id="7160"/>
    <lineage>
        <taxon>Eukaryota</taxon>
        <taxon>Metazoa</taxon>
        <taxon>Ecdysozoa</taxon>
        <taxon>Arthropoda</taxon>
        <taxon>Hexapoda</taxon>
        <taxon>Insecta</taxon>
        <taxon>Pterygota</taxon>
        <taxon>Neoptera</taxon>
        <taxon>Endopterygota</taxon>
        <taxon>Diptera</taxon>
        <taxon>Nematocera</taxon>
        <taxon>Culicoidea</taxon>
        <taxon>Culicidae</taxon>
        <taxon>Culicinae</taxon>
        <taxon>Aedini</taxon>
        <taxon>Aedes</taxon>
        <taxon>Stegomyia</taxon>
    </lineage>
</organism>
<dbReference type="PROSITE" id="PS51406">
    <property type="entry name" value="FIBRINOGEN_C_2"/>
    <property type="match status" value="1"/>
</dbReference>
<reference evidence="5" key="1">
    <citation type="submission" date="2016-03" db="EMBL/GenBank/DDBJ databases">
        <title>RNAseq analyses of the sensorial organs of adult female Aedes albopictus.</title>
        <authorList>
            <person name="Fabrizio L."/>
            <person name="Ribeiro J.M."/>
            <person name="Arca B."/>
        </authorList>
    </citation>
    <scope>NUCLEOTIDE SEQUENCE</scope>
</reference>
<dbReference type="GO" id="GO:0030246">
    <property type="term" value="F:carbohydrate binding"/>
    <property type="evidence" value="ECO:0007669"/>
    <property type="project" value="UniProtKB-ARBA"/>
</dbReference>
<evidence type="ECO:0000313" key="5">
    <source>
        <dbReference type="EMBL" id="JAV47132.1"/>
    </source>
</evidence>
<dbReference type="EMBL" id="GEHC01000513">
    <property type="protein sequence ID" value="JAV47132.1"/>
    <property type="molecule type" value="Transcribed_RNA"/>
</dbReference>
<comment type="function">
    <text evidence="2">Lectin involved in innate immunity. Agglutinates all types of human erythrocytes, Gram-positive and Gram-negative bacteria. Has a stronger agglutinating activity towards Gram-negative bacteria than towards Gram-positive bacteria. Specifically recognizes acetyl group-containing substances on agglutinated cells. The hemagglutinating activity was inhibited by EDTA, acetyl group-containing mono- and disaccharides, N-acetyl derivatives of amino acids, other acetyl group-containing substances, propionamide and benzamide. Enhances the antimicrobial activity of big defensin against Gram-positive bacteria but not against Gram-negative bacteria.</text>
</comment>
<feature type="signal peptide" evidence="3">
    <location>
        <begin position="1"/>
        <end position="23"/>
    </location>
</feature>
<keyword evidence="1" id="KW-1015">Disulfide bond</keyword>
<dbReference type="GO" id="GO:0005615">
    <property type="term" value="C:extracellular space"/>
    <property type="evidence" value="ECO:0007669"/>
    <property type="project" value="TreeGrafter"/>
</dbReference>
<dbReference type="InterPro" id="IPR036056">
    <property type="entry name" value="Fibrinogen-like_C"/>
</dbReference>
<evidence type="ECO:0000256" key="3">
    <source>
        <dbReference type="SAM" id="SignalP"/>
    </source>
</evidence>
<evidence type="ECO:0000256" key="2">
    <source>
        <dbReference type="ARBA" id="ARBA00053344"/>
    </source>
</evidence>
<dbReference type="Pfam" id="PF00147">
    <property type="entry name" value="Fibrinogen_C"/>
    <property type="match status" value="1"/>
</dbReference>
<dbReference type="PANTHER" id="PTHR19143:SF327">
    <property type="entry name" value="FI21813P1-RELATED"/>
    <property type="match status" value="1"/>
</dbReference>
<dbReference type="InterPro" id="IPR050373">
    <property type="entry name" value="Fibrinogen_C-term_domain"/>
</dbReference>
<accession>A0A1W7R7J4</accession>
<proteinExistence type="predicted"/>
<dbReference type="VEuPathDB" id="VectorBase:AALF013298"/>
<dbReference type="AlphaFoldDB" id="A0A1W7R7J4"/>
<evidence type="ECO:0000256" key="1">
    <source>
        <dbReference type="ARBA" id="ARBA00023157"/>
    </source>
</evidence>
<dbReference type="SUPFAM" id="SSF56496">
    <property type="entry name" value="Fibrinogen C-terminal domain-like"/>
    <property type="match status" value="1"/>
</dbReference>
<dbReference type="InterPro" id="IPR002181">
    <property type="entry name" value="Fibrinogen_a/b/g_C_dom"/>
</dbReference>
<dbReference type="CDD" id="cd00087">
    <property type="entry name" value="FReD"/>
    <property type="match status" value="1"/>
</dbReference>
<dbReference type="PANTHER" id="PTHR19143">
    <property type="entry name" value="FIBRINOGEN/TENASCIN/ANGIOPOEITIN"/>
    <property type="match status" value="1"/>
</dbReference>
<dbReference type="FunFam" id="3.90.215.10:FF:000001">
    <property type="entry name" value="Tenascin isoform 1"/>
    <property type="match status" value="1"/>
</dbReference>